<dbReference type="RefSeq" id="WP_034816827.1">
    <property type="nucleotide sequence ID" value="NZ_CP073101.1"/>
</dbReference>
<dbReference type="PANTHER" id="PTHR38030:SF2">
    <property type="entry name" value="PROTOPORPHYRINOGEN IX DEHYDROGENASE [QUINONE]"/>
    <property type="match status" value="1"/>
</dbReference>
<dbReference type="Pfam" id="PF12724">
    <property type="entry name" value="Flavodoxin_5"/>
    <property type="match status" value="1"/>
</dbReference>
<dbReference type="InterPro" id="IPR029039">
    <property type="entry name" value="Flavoprotein-like_sf"/>
</dbReference>
<feature type="domain" description="Flavodoxin" evidence="1">
    <location>
        <begin position="4"/>
        <end position="139"/>
    </location>
</feature>
<protein>
    <submittedName>
        <fullName evidence="2">Flavodoxin domain-containing protein</fullName>
    </submittedName>
</protein>
<evidence type="ECO:0000313" key="3">
    <source>
        <dbReference type="Proteomes" id="UP001206821"/>
    </source>
</evidence>
<keyword evidence="3" id="KW-1185">Reference proteome</keyword>
<name>A0ABT2KWG3_9BACL</name>
<dbReference type="PANTHER" id="PTHR38030">
    <property type="entry name" value="PROTOPORPHYRINOGEN IX DEHYDROGENASE [MENAQUINONE]"/>
    <property type="match status" value="1"/>
</dbReference>
<organism evidence="2 3">
    <name type="scientific">Exiguobacterium alkaliphilum</name>
    <dbReference type="NCBI Taxonomy" id="1428684"/>
    <lineage>
        <taxon>Bacteria</taxon>
        <taxon>Bacillati</taxon>
        <taxon>Bacillota</taxon>
        <taxon>Bacilli</taxon>
        <taxon>Bacillales</taxon>
        <taxon>Bacillales Family XII. Incertae Sedis</taxon>
        <taxon>Exiguobacterium</taxon>
    </lineage>
</organism>
<gene>
    <name evidence="2" type="ORF">NQG31_02425</name>
</gene>
<evidence type="ECO:0000259" key="1">
    <source>
        <dbReference type="Pfam" id="PF12724"/>
    </source>
</evidence>
<dbReference type="EMBL" id="JANIEK010000005">
    <property type="protein sequence ID" value="MCT4794379.1"/>
    <property type="molecule type" value="Genomic_DNA"/>
</dbReference>
<proteinExistence type="predicted"/>
<sequence>MKTLITYSSRYGTSEKVARLLADRLPGDVHVQDVVERPDVDWAGVDHVIVGSSIRMGKIQDEMTAWLHINESELLKRPLGLYLCAGTPTAAERKRELEAAYRDALRAHAYFVEVVGSGYDFERMGFLDKAIVRMMAKQTVSSLNLDEAMLDELVESAQASLRTRSENP</sequence>
<dbReference type="InterPro" id="IPR052200">
    <property type="entry name" value="Protoporphyrinogen_IX_DH"/>
</dbReference>
<comment type="caution">
    <text evidence="2">The sequence shown here is derived from an EMBL/GenBank/DDBJ whole genome shotgun (WGS) entry which is preliminary data.</text>
</comment>
<reference evidence="2 3" key="1">
    <citation type="submission" date="2022-07" db="EMBL/GenBank/DDBJ databases">
        <title>Genomic and pangenome structural analysis of the polyextremophile Exiguobacterium.</title>
        <authorList>
            <person name="Shen L."/>
        </authorList>
    </citation>
    <scope>NUCLEOTIDE SEQUENCE [LARGE SCALE GENOMIC DNA]</scope>
    <source>
        <strain evidence="2 3">12_1</strain>
    </source>
</reference>
<accession>A0ABT2KWG3</accession>
<dbReference type="Gene3D" id="3.40.50.360">
    <property type="match status" value="1"/>
</dbReference>
<dbReference type="Proteomes" id="UP001206821">
    <property type="component" value="Unassembled WGS sequence"/>
</dbReference>
<evidence type="ECO:0000313" key="2">
    <source>
        <dbReference type="EMBL" id="MCT4794379.1"/>
    </source>
</evidence>
<dbReference type="InterPro" id="IPR026816">
    <property type="entry name" value="Flavodoxin_dom"/>
</dbReference>
<dbReference type="SUPFAM" id="SSF52218">
    <property type="entry name" value="Flavoproteins"/>
    <property type="match status" value="1"/>
</dbReference>